<name>B6AC48_CRYMR</name>
<dbReference type="GeneID" id="6995162"/>
<dbReference type="OrthoDB" id="340782at2759"/>
<evidence type="ECO:0000313" key="2">
    <source>
        <dbReference type="Proteomes" id="UP000001460"/>
    </source>
</evidence>
<proteinExistence type="predicted"/>
<reference evidence="1" key="1">
    <citation type="submission" date="2008-06" db="EMBL/GenBank/DDBJ databases">
        <authorList>
            <person name="Lorenzi H."/>
            <person name="Inman J."/>
            <person name="Miller J."/>
            <person name="Schobel S."/>
            <person name="Amedeo P."/>
            <person name="Caler E.V."/>
            <person name="da Silva J."/>
        </authorList>
    </citation>
    <scope>NUCLEOTIDE SEQUENCE [LARGE SCALE GENOMIC DNA]</scope>
    <source>
        <strain evidence="1">RN66</strain>
    </source>
</reference>
<dbReference type="EMBL" id="DS989727">
    <property type="protein sequence ID" value="EEA05401.1"/>
    <property type="molecule type" value="Genomic_DNA"/>
</dbReference>
<keyword evidence="2" id="KW-1185">Reference proteome</keyword>
<dbReference type="OMA" id="NICPRIA"/>
<dbReference type="VEuPathDB" id="CryptoDB:CMU_024060"/>
<dbReference type="RefSeq" id="XP_002139750.1">
    <property type="nucleotide sequence ID" value="XM_002139714.1"/>
</dbReference>
<gene>
    <name evidence="1" type="ORF">CMU_024060</name>
</gene>
<organism evidence="1 2">
    <name type="scientific">Cryptosporidium muris (strain RN66)</name>
    <dbReference type="NCBI Taxonomy" id="441375"/>
    <lineage>
        <taxon>Eukaryota</taxon>
        <taxon>Sar</taxon>
        <taxon>Alveolata</taxon>
        <taxon>Apicomplexa</taxon>
        <taxon>Conoidasida</taxon>
        <taxon>Coccidia</taxon>
        <taxon>Eucoccidiorida</taxon>
        <taxon>Eimeriorina</taxon>
        <taxon>Cryptosporidiidae</taxon>
        <taxon>Cryptosporidium</taxon>
    </lineage>
</organism>
<sequence>MEDLYKDHISSLYLICPTIPPRLLYPDQWWEVIQRLCGLCHTIPYIPIEIQNSTLNQLEYLLLQFMQSNPSILAIRWIMNTYTLIHKYNLMSIGQLTIEMMNLLFKYTETDSSTVGMGINKAYNLYDSDTSYLLDISSTQSEPLLPSNIVIVLYILQYLFHMELPETRSCIPGFIKCLPCLICHVDQSLRDATYECLTTVISVGIPGFSLADSILSLTIENLEKLVEYDDITNMERNLECFLQILWQYPKLAEQRQLEILQCVIDICCTIYNDNIYLINYMNIIKSTIELCASCTVLANSPDSNKDIIYSINLLIEICNNSVFISGYGSLPVSGECFRIVFTGSVCRILEIYLEKFNVSYNDLFKVWDIFILLIQKYYIQKHITQNINWLSNCHWVYLHTYIMKKLLKCVIYSLIISIKKQDSHKSNVDPYLWNKGQIFEYIQGLLQPLINICPRIAIECIESLVMDDVLFWTADNEVLLVLIKWIIRITSIENSETSVTTLIVGRNIGILISNAKPINFWTEFIFEKILQIHTLRNSKFSFDEVKEIFLHDTLILMGILNNTKCYMLCLNIISYLERIIEDLTSKKLCTDTDALEYYRIDEIVIWINVFTLLDICLSNIFKFFEEGMIEEEIRYSVMDNITNSFSLKTHILSVMPILQEIFSSGAIEVLKTSIQSLNESTLTLKNRKFDDYNSWFNEENDENPTLILFLSIKNTLCSISFSLSYLMSLRKFTEFLLLQRLCNDNDVLGTDINKLKNILIEYSSLVFKEILPLIPLSWSLRFPNFDSNSFEVPFFQSQEHFLFPYIGQQNCISHNIHISTLIANMKMLVYSQVYEYMQSQKKDQDKLVLNLIKSPLVIENLMQDLIHSSIAHIELEVPHSMLPGIKKSDLENLEFNFIGEMFYFSDRYFEWSEISLEILNLRMVECMKKEFENSNILKREHKDIEIKWRYKASKLLSYIILYKAENKLIDEALEINKLLTKNLFKKTISHHVYWNQILLESEYSNLSSKLKLFSIFEDTDDVSISLFLIAAKKCTDPVKDISILPILSILWVYRNIIEEFTIININDKINYIPLIFQMFTYLLRYLFGLKDKDKDEEVATSNKFKPPRIKSCFIRYLCIHLICKLVELLKRSNGKYTCINVQSKLNNLIAWSNCVTLQMNKSIDESETLLDIYLLFGLLKSKVSYDHELYHLSNVFLKDHFTRVVSDKHRAILLCTMGNIPISNNSVFEKFLALPTLEENNLEFSSYVKLDKEFLNLLGEYLCISHNTSMRNSGVAIHVFKNISIFLENQLKTMLFDSYLDMNFYYCNLIICSSLSIIFLSRIHEIIQIGDLNYFYIPTSCLWIYSKKVRSLIIQLWRFYLHYGKSVFFYTFKLEQHSSFGISNLVCKLPSFVLLSFIILNSFYFMNSLEILLDFSEGELCILYNCTPDMIYAIINWLIKSKIKSEESLVVLKSCIKLLDNKFCGSLIDNLISIMLIDCNFISKQNTDAVSNLYMGPRNFTLFEKLLNINSNSCNFIFPIYIQFMSFNMKINTFISCKGLKEYIFSQILTVLYEGLSNLQTSEKSKNKKLHILKVIPDNEKFDLYYSEDLNLLTFSRLSYFINNYKPYKKSMYDICPLTKVLKNYYKIFGYIYHYLNSHNIQSIIMDSLINEICVDQHDQKYIIQNSQWLKYKRVIFNTILKIFPYQDNKTKELVFLTLLSSIQNVTNLTDQYKNLFHVYFLIYGTQLFIDLIKIELLSSDIYTSIIFCNTEYLLNQIFTFFSLLIKFFKSFLVNHLGYRFAELKLKITKCICKYGTLIGLLKTKLKVNEVDLFREIDKEFFNESILDLCIGNLIWNYSNVSSYKSSLAKDQILYSMYLDNLRFIPSIIFVWLNCNFSNCWIQKLHKLIILCNDILYACNPNSHLFAYMHIFCMESLEMVSILKNQNFSILKNKIIQNSEIIQFQKHLNSIWLSVVHLATQLLCCNFNVQILTSLREVTMYQRLYKYIMEALYTQINENIELDNNTEEIILHFFKLTTETYLRMHTSPYIVPTSNKTTLNIEDDFLKLWRTIINCFCTIPCCFESCFSIFDELHKLSINAIIPINKYDEFLYRHIKLVINLYMETLQVVLGYYNISDTKDTYSSCCIKDRKVAPNIINKFLKTIFQSIKVMLFAPLYVDKRYDKILKEFMSSKDLVFPNFEILMNYQYLLQKEILILLNCLSANEKCFIYLIDYIIPFLIPIGFCYGIESPTNSKLVIYPNIELVWEIVDNLFSTYEHYQEKDQQSYSDSFILLTQYLLKLSNMCIKNEISPVIIPSAISLLWFQLQHKSKRNEISELLGNMGIDATIEQLWPKSGTLCFPNHDQLSILELCNSISIIQTVEVMKTRLDRIIEKYSKFFLLQSSLV</sequence>
<evidence type="ECO:0000313" key="1">
    <source>
        <dbReference type="EMBL" id="EEA05401.1"/>
    </source>
</evidence>
<accession>B6AC48</accession>
<protein>
    <submittedName>
        <fullName evidence="1">Uncharacterized protein</fullName>
    </submittedName>
</protein>
<dbReference type="Proteomes" id="UP000001460">
    <property type="component" value="Unassembled WGS sequence"/>
</dbReference>